<dbReference type="NCBIfam" id="NF008277">
    <property type="entry name" value="PRK11055.1"/>
    <property type="match status" value="1"/>
</dbReference>
<feature type="chain" id="PRO_5045853852" description="Aldose 1-epimerase" evidence="9">
    <location>
        <begin position="28"/>
        <end position="385"/>
    </location>
</feature>
<keyword evidence="11" id="KW-1185">Reference proteome</keyword>
<keyword evidence="7 8" id="KW-0119">Carbohydrate metabolism</keyword>
<dbReference type="InterPro" id="IPR015443">
    <property type="entry name" value="Aldose_1-epimerase"/>
</dbReference>
<dbReference type="PANTHER" id="PTHR10091:SF0">
    <property type="entry name" value="GALACTOSE MUTAROTASE"/>
    <property type="match status" value="1"/>
</dbReference>
<comment type="pathway">
    <text evidence="2 8">Carbohydrate metabolism; hexose metabolism.</text>
</comment>
<accession>A0ABX0YCN6</accession>
<name>A0ABX0YCN6_9PSED</name>
<evidence type="ECO:0000256" key="5">
    <source>
        <dbReference type="ARBA" id="ARBA00014165"/>
    </source>
</evidence>
<dbReference type="InterPro" id="IPR047215">
    <property type="entry name" value="Galactose_mutarotase-like"/>
</dbReference>
<evidence type="ECO:0000313" key="11">
    <source>
        <dbReference type="Proteomes" id="UP000746535"/>
    </source>
</evidence>
<dbReference type="InterPro" id="IPR011013">
    <property type="entry name" value="Gal_mutarotase_sf_dom"/>
</dbReference>
<dbReference type="PIRSF" id="PIRSF005096">
    <property type="entry name" value="GALM"/>
    <property type="match status" value="1"/>
</dbReference>
<evidence type="ECO:0000256" key="6">
    <source>
        <dbReference type="ARBA" id="ARBA00023235"/>
    </source>
</evidence>
<comment type="caution">
    <text evidence="10">The sequence shown here is derived from an EMBL/GenBank/DDBJ whole genome shotgun (WGS) entry which is preliminary data.</text>
</comment>
<comment type="similarity">
    <text evidence="3 8">Belongs to the aldose epimerase family.</text>
</comment>
<dbReference type="EMBL" id="JAAVJI010000001">
    <property type="protein sequence ID" value="NJO99842.1"/>
    <property type="molecule type" value="Genomic_DNA"/>
</dbReference>
<dbReference type="PROSITE" id="PS00545">
    <property type="entry name" value="ALDOSE_1_EPIMERASE"/>
    <property type="match status" value="1"/>
</dbReference>
<evidence type="ECO:0000256" key="4">
    <source>
        <dbReference type="ARBA" id="ARBA00013185"/>
    </source>
</evidence>
<evidence type="ECO:0000256" key="7">
    <source>
        <dbReference type="ARBA" id="ARBA00023277"/>
    </source>
</evidence>
<keyword evidence="6 8" id="KW-0413">Isomerase</keyword>
<keyword evidence="9" id="KW-0732">Signal</keyword>
<evidence type="ECO:0000256" key="1">
    <source>
        <dbReference type="ARBA" id="ARBA00001614"/>
    </source>
</evidence>
<evidence type="ECO:0000256" key="9">
    <source>
        <dbReference type="SAM" id="SignalP"/>
    </source>
</evidence>
<proteinExistence type="inferred from homology"/>
<sequence length="385" mass="41767">MTPLLARTGQALGLAMAFGLAASSAQAAGLTREHANFATLEDGTSVERFVLRNGHGMQASILTYGATLQSLLVPDKAGKLADVVLGFDDVKGYQEHGDVYFGATIGRFGNRLAKGQFSLDGKQYQVPVNDGPNALHGGPKGFDKHVWKARETDEKGWVGVTLSYHSADGEMGFPGNLNVEVEYSLNEDNVLRIRYKATTDRSTVLNLTNHSYFNLAGAGEGDILNQVATLYAAKYTPIDSTLIPTGELAPVAGTPLDFTRPVAFGKHIRDDHEQLKFAEPKQGGFDFNWVLDSAGDLGKLAADVMDPGSGRRLQLYTTEPGVQLYTGNFLKGFTGKGGKTYPHWGAFTLETQHYPDAPNQPNFPSTRLDPKHTYTQTTLFKFSAQ</sequence>
<evidence type="ECO:0000256" key="3">
    <source>
        <dbReference type="ARBA" id="ARBA00006206"/>
    </source>
</evidence>
<feature type="signal peptide" evidence="9">
    <location>
        <begin position="1"/>
        <end position="27"/>
    </location>
</feature>
<dbReference type="Proteomes" id="UP000746535">
    <property type="component" value="Unassembled WGS sequence"/>
</dbReference>
<dbReference type="SUPFAM" id="SSF74650">
    <property type="entry name" value="Galactose mutarotase-like"/>
    <property type="match status" value="1"/>
</dbReference>
<dbReference type="CDD" id="cd09019">
    <property type="entry name" value="galactose_mutarotase_like"/>
    <property type="match status" value="1"/>
</dbReference>
<dbReference type="Gene3D" id="2.70.98.10">
    <property type="match status" value="1"/>
</dbReference>
<dbReference type="InterPro" id="IPR008183">
    <property type="entry name" value="Aldose_1/G6P_1-epimerase"/>
</dbReference>
<dbReference type="PANTHER" id="PTHR10091">
    <property type="entry name" value="ALDOSE-1-EPIMERASE"/>
    <property type="match status" value="1"/>
</dbReference>
<organism evidence="10 11">
    <name type="scientific">Pseudomonas quercus</name>
    <dbReference type="NCBI Taxonomy" id="2722792"/>
    <lineage>
        <taxon>Bacteria</taxon>
        <taxon>Pseudomonadati</taxon>
        <taxon>Pseudomonadota</taxon>
        <taxon>Gammaproteobacteria</taxon>
        <taxon>Pseudomonadales</taxon>
        <taxon>Pseudomonadaceae</taxon>
        <taxon>Pseudomonas</taxon>
    </lineage>
</organism>
<evidence type="ECO:0000256" key="2">
    <source>
        <dbReference type="ARBA" id="ARBA00005028"/>
    </source>
</evidence>
<gene>
    <name evidence="10" type="ORF">HBH25_03055</name>
</gene>
<dbReference type="EC" id="5.1.3.3" evidence="4 8"/>
<dbReference type="InterPro" id="IPR014718">
    <property type="entry name" value="GH-type_carb-bd"/>
</dbReference>
<dbReference type="InterPro" id="IPR018052">
    <property type="entry name" value="Ald1_epimerase_CS"/>
</dbReference>
<comment type="catalytic activity">
    <reaction evidence="1 8">
        <text>alpha-D-glucose = beta-D-glucose</text>
        <dbReference type="Rhea" id="RHEA:10264"/>
        <dbReference type="ChEBI" id="CHEBI:15903"/>
        <dbReference type="ChEBI" id="CHEBI:17925"/>
        <dbReference type="EC" id="5.1.3.3"/>
    </reaction>
</comment>
<protein>
    <recommendedName>
        <fullName evidence="5 8">Aldose 1-epimerase</fullName>
        <ecNumber evidence="4 8">5.1.3.3</ecNumber>
    </recommendedName>
</protein>
<reference evidence="10 11" key="1">
    <citation type="submission" date="2020-03" db="EMBL/GenBank/DDBJ databases">
        <authorList>
            <person name="Wang L."/>
            <person name="He N."/>
            <person name="Li Y."/>
            <person name="Fang Y."/>
            <person name="Zhang F."/>
        </authorList>
    </citation>
    <scope>NUCLEOTIDE SEQUENCE [LARGE SCALE GENOMIC DNA]</scope>
    <source>
        <strain evidence="11">hsmgli-8</strain>
    </source>
</reference>
<evidence type="ECO:0000313" key="10">
    <source>
        <dbReference type="EMBL" id="NJO99842.1"/>
    </source>
</evidence>
<evidence type="ECO:0000256" key="8">
    <source>
        <dbReference type="PIRNR" id="PIRNR005096"/>
    </source>
</evidence>
<dbReference type="Pfam" id="PF01263">
    <property type="entry name" value="Aldose_epim"/>
    <property type="match status" value="1"/>
</dbReference>